<keyword evidence="3" id="KW-1185">Reference proteome</keyword>
<evidence type="ECO:0000313" key="2">
    <source>
        <dbReference type="EMBL" id="NMP23113.1"/>
    </source>
</evidence>
<keyword evidence="1" id="KW-1133">Transmembrane helix</keyword>
<dbReference type="Proteomes" id="UP000533476">
    <property type="component" value="Unassembled WGS sequence"/>
</dbReference>
<dbReference type="AlphaFoldDB" id="A0A7Y0L4U8"/>
<feature type="transmembrane region" description="Helical" evidence="1">
    <location>
        <begin position="323"/>
        <end position="344"/>
    </location>
</feature>
<reference evidence="2 3" key="1">
    <citation type="submission" date="2020-04" db="EMBL/GenBank/DDBJ databases">
        <authorList>
            <person name="Zhang R."/>
            <person name="Schippers A."/>
        </authorList>
    </citation>
    <scope>NUCLEOTIDE SEQUENCE [LARGE SCALE GENOMIC DNA]</scope>
    <source>
        <strain evidence="2 3">DSM 109850</strain>
    </source>
</reference>
<keyword evidence="1" id="KW-0472">Membrane</keyword>
<evidence type="ECO:0000256" key="1">
    <source>
        <dbReference type="SAM" id="Phobius"/>
    </source>
</evidence>
<evidence type="ECO:0000313" key="3">
    <source>
        <dbReference type="Proteomes" id="UP000533476"/>
    </source>
</evidence>
<accession>A0A7Y0L4U8</accession>
<name>A0A7Y0L4U8_9FIRM</name>
<sequence>MAGWMESWRWGREYFDHVRPDVIRGLAPLRKKAETIPHPDLRAQALSSLDTKQFHCEGGGVFGGPSRDPSGHLLDFLLPYQTLCDYLDTVTDRGPSTDPDNLRLLHQSLLDAISPNGPFHDYYAHHPHQDDGGYIHDLITRCRHAIVRFPGYEAVQPTMERLVSLYINLQVFKHGPEAERVSQLQRWWNDECPSGWAIDWWEFAAATGSTLGLFALLNVAARPNPAPETVKTVTALYFPWVGALHILLDYFIDQDEDRAGGDLNFVTYYPSPQDAVRRIRVIYRQCVIRAASLSDASFHRYVIRGLLGFYLADPKVRKKPSTLALKLLASGGSVSFGVFLAAIMGRAP</sequence>
<dbReference type="InterPro" id="IPR019712">
    <property type="entry name" value="YtpB-like"/>
</dbReference>
<keyword evidence="1" id="KW-0812">Transmembrane</keyword>
<dbReference type="EMBL" id="JABBVZ010000040">
    <property type="protein sequence ID" value="NMP23113.1"/>
    <property type="molecule type" value="Genomic_DNA"/>
</dbReference>
<organism evidence="2 3">
    <name type="scientific">Sulfobacillus harzensis</name>
    <dbReference type="NCBI Taxonomy" id="2729629"/>
    <lineage>
        <taxon>Bacteria</taxon>
        <taxon>Bacillati</taxon>
        <taxon>Bacillota</taxon>
        <taxon>Clostridia</taxon>
        <taxon>Eubacteriales</taxon>
        <taxon>Clostridiales Family XVII. Incertae Sedis</taxon>
        <taxon>Sulfobacillus</taxon>
    </lineage>
</organism>
<dbReference type="RefSeq" id="WP_169100085.1">
    <property type="nucleotide sequence ID" value="NZ_JABBVZ010000040.1"/>
</dbReference>
<gene>
    <name evidence="2" type="ORF">HIJ39_12260</name>
</gene>
<dbReference type="Pfam" id="PF10776">
    <property type="entry name" value="DUF2600"/>
    <property type="match status" value="1"/>
</dbReference>
<proteinExistence type="predicted"/>
<comment type="caution">
    <text evidence="2">The sequence shown here is derived from an EMBL/GenBank/DDBJ whole genome shotgun (WGS) entry which is preliminary data.</text>
</comment>
<protein>
    <submittedName>
        <fullName evidence="2">Tetraprenyl-beta-curcumene synthase family protein</fullName>
    </submittedName>
</protein>